<accession>A0A2Z7CZK2</accession>
<feature type="compositionally biased region" description="Basic and acidic residues" evidence="1">
    <location>
        <begin position="54"/>
        <end position="67"/>
    </location>
</feature>
<protein>
    <submittedName>
        <fullName evidence="2">Uncharacterized protein</fullName>
    </submittedName>
</protein>
<feature type="compositionally biased region" description="Polar residues" evidence="1">
    <location>
        <begin position="395"/>
        <end position="408"/>
    </location>
</feature>
<keyword evidence="3" id="KW-1185">Reference proteome</keyword>
<evidence type="ECO:0000256" key="1">
    <source>
        <dbReference type="SAM" id="MobiDB-lite"/>
    </source>
</evidence>
<feature type="region of interest" description="Disordered" evidence="1">
    <location>
        <begin position="31"/>
        <end position="67"/>
    </location>
</feature>
<feature type="compositionally biased region" description="Polar residues" evidence="1">
    <location>
        <begin position="31"/>
        <end position="50"/>
    </location>
</feature>
<evidence type="ECO:0000313" key="2">
    <source>
        <dbReference type="EMBL" id="KZV52270.1"/>
    </source>
</evidence>
<gene>
    <name evidence="2" type="ORF">F511_39347</name>
</gene>
<organism evidence="2 3">
    <name type="scientific">Dorcoceras hygrometricum</name>
    <dbReference type="NCBI Taxonomy" id="472368"/>
    <lineage>
        <taxon>Eukaryota</taxon>
        <taxon>Viridiplantae</taxon>
        <taxon>Streptophyta</taxon>
        <taxon>Embryophyta</taxon>
        <taxon>Tracheophyta</taxon>
        <taxon>Spermatophyta</taxon>
        <taxon>Magnoliopsida</taxon>
        <taxon>eudicotyledons</taxon>
        <taxon>Gunneridae</taxon>
        <taxon>Pentapetalae</taxon>
        <taxon>asterids</taxon>
        <taxon>lamiids</taxon>
        <taxon>Lamiales</taxon>
        <taxon>Gesneriaceae</taxon>
        <taxon>Didymocarpoideae</taxon>
        <taxon>Trichosporeae</taxon>
        <taxon>Loxocarpinae</taxon>
        <taxon>Dorcoceras</taxon>
    </lineage>
</organism>
<name>A0A2Z7CZK2_9LAMI</name>
<sequence length="433" mass="49159">MEHAGMVKCRVSMTFRVVRTNQYNQDLGLIHSTNGNHLESPNEGSSIDHQSQTKRPEKEMVEKNKEKAVEKKKEKAMEKKQKETVVVVKKPMVARSQSGPDKSNFWTSSYEDTCPLANLGVAKKVGAAAKRKLKKQRTKRTNTVLPTQAAEAQAVAKELPIVVRVEPKQPAQPSSTQQPMTYGGGMVFSPIEIREIHWSIHFPPKIEPIAKGKKILEEFARPNPVDEHCLLVIQTDLEAVSLKMSEYDEWARFRSEVRLNTIHSMTPITDLAKVKDEFIPWTETELVFELLKKRMLVQCKLYEMEMKKKADEHRDNFNPATPSANYDHMCIWFLDHELKEMIKQHRAQRHLAGLPLLVPDSSVTGWHLAGLPLLVPESSVTGWFDDIPQLTWTEGRITSNQGTTTPDQAGTDEKSAKAVEQKILAIENRAQKE</sequence>
<proteinExistence type="predicted"/>
<dbReference type="AlphaFoldDB" id="A0A2Z7CZK2"/>
<feature type="region of interest" description="Disordered" evidence="1">
    <location>
        <begin position="395"/>
        <end position="418"/>
    </location>
</feature>
<dbReference type="EMBL" id="KQ991136">
    <property type="protein sequence ID" value="KZV52270.1"/>
    <property type="molecule type" value="Genomic_DNA"/>
</dbReference>
<reference evidence="2 3" key="1">
    <citation type="journal article" date="2015" name="Proc. Natl. Acad. Sci. U.S.A.">
        <title>The resurrection genome of Boea hygrometrica: A blueprint for survival of dehydration.</title>
        <authorList>
            <person name="Xiao L."/>
            <person name="Yang G."/>
            <person name="Zhang L."/>
            <person name="Yang X."/>
            <person name="Zhao S."/>
            <person name="Ji Z."/>
            <person name="Zhou Q."/>
            <person name="Hu M."/>
            <person name="Wang Y."/>
            <person name="Chen M."/>
            <person name="Xu Y."/>
            <person name="Jin H."/>
            <person name="Xiao X."/>
            <person name="Hu G."/>
            <person name="Bao F."/>
            <person name="Hu Y."/>
            <person name="Wan P."/>
            <person name="Li L."/>
            <person name="Deng X."/>
            <person name="Kuang T."/>
            <person name="Xiang C."/>
            <person name="Zhu J.K."/>
            <person name="Oliver M.J."/>
            <person name="He Y."/>
        </authorList>
    </citation>
    <scope>NUCLEOTIDE SEQUENCE [LARGE SCALE GENOMIC DNA]</scope>
    <source>
        <strain evidence="3">cv. XS01</strain>
    </source>
</reference>
<evidence type="ECO:0000313" key="3">
    <source>
        <dbReference type="Proteomes" id="UP000250235"/>
    </source>
</evidence>
<dbReference type="OrthoDB" id="1933455at2759"/>
<dbReference type="Proteomes" id="UP000250235">
    <property type="component" value="Unassembled WGS sequence"/>
</dbReference>